<keyword evidence="3" id="KW-1185">Reference proteome</keyword>
<evidence type="ECO:0000313" key="3">
    <source>
        <dbReference type="Proteomes" id="UP000078512"/>
    </source>
</evidence>
<dbReference type="OrthoDB" id="2378034at2759"/>
<reference evidence="2 3" key="1">
    <citation type="submission" date="2016-05" db="EMBL/GenBank/DDBJ databases">
        <title>Genome sequencing reveals origins of a unique bacterial endosymbiosis in the earliest lineages of terrestrial Fungi.</title>
        <authorList>
            <consortium name="DOE Joint Genome Institute"/>
            <person name="Uehling J."/>
            <person name="Gryganskyi A."/>
            <person name="Hameed K."/>
            <person name="Tschaplinski T."/>
            <person name="Misztal P."/>
            <person name="Wu S."/>
            <person name="Desiro A."/>
            <person name="Vande Pol N."/>
            <person name="Du Z.-Y."/>
            <person name="Zienkiewicz A."/>
            <person name="Zienkiewicz K."/>
            <person name="Morin E."/>
            <person name="Tisserant E."/>
            <person name="Splivallo R."/>
            <person name="Hainaut M."/>
            <person name="Henrissat B."/>
            <person name="Ohm R."/>
            <person name="Kuo A."/>
            <person name="Yan J."/>
            <person name="Lipzen A."/>
            <person name="Nolan M."/>
            <person name="Labutti K."/>
            <person name="Barry K."/>
            <person name="Goldstein A."/>
            <person name="Labbe J."/>
            <person name="Schadt C."/>
            <person name="Tuskan G."/>
            <person name="Grigoriev I."/>
            <person name="Martin F."/>
            <person name="Vilgalys R."/>
            <person name="Bonito G."/>
        </authorList>
    </citation>
    <scope>NUCLEOTIDE SEQUENCE [LARGE SCALE GENOMIC DNA]</scope>
    <source>
        <strain evidence="2 3">AG-77</strain>
    </source>
</reference>
<accession>A0A197KBL8</accession>
<dbReference type="Proteomes" id="UP000078512">
    <property type="component" value="Unassembled WGS sequence"/>
</dbReference>
<gene>
    <name evidence="2" type="ORF">K457DRAFT_27902</name>
</gene>
<dbReference type="SMART" id="SM00256">
    <property type="entry name" value="FBOX"/>
    <property type="match status" value="1"/>
</dbReference>
<dbReference type="Pfam" id="PF12937">
    <property type="entry name" value="F-box-like"/>
    <property type="match status" value="1"/>
</dbReference>
<dbReference type="InterPro" id="IPR032675">
    <property type="entry name" value="LRR_dom_sf"/>
</dbReference>
<protein>
    <recommendedName>
        <fullName evidence="1">F-box domain-containing protein</fullName>
    </recommendedName>
</protein>
<feature type="domain" description="F-box" evidence="1">
    <location>
        <begin position="4"/>
        <end position="42"/>
    </location>
</feature>
<name>A0A197KBL8_9FUNG</name>
<sequence length="688" mass="78665">MIVLPEVLQHIGAYLDNSSLLACTLVSRHWKEVFEPCFWSSIDSNYLPWFWHRATTTRAKHRQRVSTLVQQHRQHIRDVKVRDETLLCMVLEANPTGLLSLLLDSSLFRPPIYVHSMFSLASEEWGELIPEATFDKAQHNGRSVDCTRAFWRLAYMNPELRRLTFPKYEGMSGIAGLMANTSVAANGAVTSSVLTPTSESFLFSMFARLRSLRHLQVGQRADEFLFCNLNTLLPNLESFVHTEMVDFNPRTVQFDPHKNLRSLKFICTISPGQLRAVVAAFPGLEVLSLRRLQDNHHLAHYFDRKSNAHPYTGLTGPQWTDDLVHSSLMHLAIDDMIVVSPSMSLTCGLLRSRTLYPHVTKLVTNVLVRCALDLGRVLYTLPSVLSLQISGAKDTNEADGELYEAEWQCSPPFLETWGRDHAMIKDLHIGWINLGPCSEMDTFYAQMPLLTRLKLVHCSLDGATLSAFARNFKNLEDIEFNLDESFSKELLELLVGCPKLKYCGGKGHVATADDIVNSPKWTCRWLERLDIVVVGVPRLTKLQEKLLENMQDQGILELTQTTTVTAEEQEALDHRQESYTIQRKVYRRLGRHKHLRGCNLGTWRTHGSELKMVEDSLELTLASGLDELSGLAKLEYVSFTELNHRVGKAEDAWVKERWYLYRNSGGNLWHRRIRKSRWELRIIPSIKK</sequence>
<organism evidence="2 3">
    <name type="scientific">Linnemannia elongata AG-77</name>
    <dbReference type="NCBI Taxonomy" id="1314771"/>
    <lineage>
        <taxon>Eukaryota</taxon>
        <taxon>Fungi</taxon>
        <taxon>Fungi incertae sedis</taxon>
        <taxon>Mucoromycota</taxon>
        <taxon>Mortierellomycotina</taxon>
        <taxon>Mortierellomycetes</taxon>
        <taxon>Mortierellales</taxon>
        <taxon>Mortierellaceae</taxon>
        <taxon>Linnemannia</taxon>
    </lineage>
</organism>
<evidence type="ECO:0000313" key="2">
    <source>
        <dbReference type="EMBL" id="OAQ35102.1"/>
    </source>
</evidence>
<dbReference type="Gene3D" id="3.80.10.10">
    <property type="entry name" value="Ribonuclease Inhibitor"/>
    <property type="match status" value="1"/>
</dbReference>
<dbReference type="SUPFAM" id="SSF81383">
    <property type="entry name" value="F-box domain"/>
    <property type="match status" value="1"/>
</dbReference>
<proteinExistence type="predicted"/>
<dbReference type="AlphaFoldDB" id="A0A197KBL8"/>
<dbReference type="InterPro" id="IPR036047">
    <property type="entry name" value="F-box-like_dom_sf"/>
</dbReference>
<dbReference type="SUPFAM" id="SSF52047">
    <property type="entry name" value="RNI-like"/>
    <property type="match status" value="1"/>
</dbReference>
<dbReference type="InterPro" id="IPR001810">
    <property type="entry name" value="F-box_dom"/>
</dbReference>
<evidence type="ECO:0000259" key="1">
    <source>
        <dbReference type="SMART" id="SM00256"/>
    </source>
</evidence>
<dbReference type="EMBL" id="KV442015">
    <property type="protein sequence ID" value="OAQ35102.1"/>
    <property type="molecule type" value="Genomic_DNA"/>
</dbReference>
<dbReference type="Gene3D" id="1.20.1280.50">
    <property type="match status" value="1"/>
</dbReference>